<dbReference type="Pfam" id="PF13324">
    <property type="entry name" value="GCIP_N"/>
    <property type="match status" value="1"/>
</dbReference>
<dbReference type="PANTHER" id="PTHR15492:SF1">
    <property type="entry name" value="CYCLIN-D1-BINDING PROTEIN 1"/>
    <property type="match status" value="1"/>
</dbReference>
<gene>
    <name evidence="3" type="ORF">NKR19_g10</name>
</gene>
<feature type="compositionally biased region" description="Acidic residues" evidence="1">
    <location>
        <begin position="201"/>
        <end position="232"/>
    </location>
</feature>
<dbReference type="AlphaFoldDB" id="A0AA38SEV2"/>
<dbReference type="InterPro" id="IPR049317">
    <property type="entry name" value="GCIP-like_N"/>
</dbReference>
<sequence length="399" mass="44101">MGRVVTTTISILSQLETAVSKLGSDSNASSSTDTVPPLDPTVDALAVARDSATLIKAHATKISLFIINKPFTPTAITKVLRELVAGPLPALASAAQLCDPKRYTRAVSRDLAWRCGRVFRELKELVNRIPTDGRVLSDAKKNSSFGIGADKGSVATTGLLWSACDDVVTLASLGVAGYLMQKVEQFRDTLKDIMEELKEWSEEESSDEEDDDDDNQGEDTEDEAYGSADEEEALGHTVSQANQTQDTPSAARTAATQDMLDDLMNSHTHIPRDDPERMRPRLDSCLRRLRLTVLLYQAALKRRFKALPPLPPPSTADDTLSRLDEIMRLLKLLPERFGSIALAFYELDRELTDSMMETCFSEAFAVSELLSKPWAAVDTKDEFADWVLKYQIEIKKAEI</sequence>
<feature type="compositionally biased region" description="Polar residues" evidence="1">
    <location>
        <begin position="237"/>
        <end position="253"/>
    </location>
</feature>
<feature type="region of interest" description="Disordered" evidence="1">
    <location>
        <begin position="198"/>
        <end position="253"/>
    </location>
</feature>
<name>A0AA38SEV2_9PEZI</name>
<evidence type="ECO:0000313" key="3">
    <source>
        <dbReference type="EMBL" id="KAJ9165805.1"/>
    </source>
</evidence>
<reference evidence="3" key="1">
    <citation type="submission" date="2022-07" db="EMBL/GenBank/DDBJ databases">
        <title>Fungi with potential for degradation of polypropylene.</title>
        <authorList>
            <person name="Gostincar C."/>
        </authorList>
    </citation>
    <scope>NUCLEOTIDE SEQUENCE</scope>
    <source>
        <strain evidence="3">EXF-13287</strain>
    </source>
</reference>
<feature type="domain" description="Cyclin-D1-binding protein 1-like N-terminal" evidence="2">
    <location>
        <begin position="50"/>
        <end position="203"/>
    </location>
</feature>
<keyword evidence="4" id="KW-1185">Reference proteome</keyword>
<evidence type="ECO:0000313" key="4">
    <source>
        <dbReference type="Proteomes" id="UP001174691"/>
    </source>
</evidence>
<dbReference type="EMBL" id="JANBVN010000001">
    <property type="protein sequence ID" value="KAJ9165805.1"/>
    <property type="molecule type" value="Genomic_DNA"/>
</dbReference>
<organism evidence="3 4">
    <name type="scientific">Coniochaeta hoffmannii</name>
    <dbReference type="NCBI Taxonomy" id="91930"/>
    <lineage>
        <taxon>Eukaryota</taxon>
        <taxon>Fungi</taxon>
        <taxon>Dikarya</taxon>
        <taxon>Ascomycota</taxon>
        <taxon>Pezizomycotina</taxon>
        <taxon>Sordariomycetes</taxon>
        <taxon>Sordariomycetidae</taxon>
        <taxon>Coniochaetales</taxon>
        <taxon>Coniochaetaceae</taxon>
        <taxon>Coniochaeta</taxon>
    </lineage>
</organism>
<comment type="caution">
    <text evidence="3">The sequence shown here is derived from an EMBL/GenBank/DDBJ whole genome shotgun (WGS) entry which is preliminary data.</text>
</comment>
<dbReference type="Proteomes" id="UP001174691">
    <property type="component" value="Unassembled WGS sequence"/>
</dbReference>
<dbReference type="InterPro" id="IPR026907">
    <property type="entry name" value="GCIP-like"/>
</dbReference>
<dbReference type="GO" id="GO:0005634">
    <property type="term" value="C:nucleus"/>
    <property type="evidence" value="ECO:0007669"/>
    <property type="project" value="TreeGrafter"/>
</dbReference>
<evidence type="ECO:0000259" key="2">
    <source>
        <dbReference type="Pfam" id="PF13324"/>
    </source>
</evidence>
<evidence type="ECO:0000256" key="1">
    <source>
        <dbReference type="SAM" id="MobiDB-lite"/>
    </source>
</evidence>
<proteinExistence type="predicted"/>
<accession>A0AA38SEV2</accession>
<dbReference type="PANTHER" id="PTHR15492">
    <property type="entry name" value="CYCLIN D1-BINDING PROTEIN 1"/>
    <property type="match status" value="1"/>
</dbReference>
<protein>
    <recommendedName>
        <fullName evidence="2">Cyclin-D1-binding protein 1-like N-terminal domain-containing protein</fullName>
    </recommendedName>
</protein>